<comment type="caution">
    <text evidence="3">The sequence shown here is derived from an EMBL/GenBank/DDBJ whole genome shotgun (WGS) entry which is preliminary data.</text>
</comment>
<dbReference type="InterPro" id="IPR010987">
    <property type="entry name" value="Glutathione-S-Trfase_C-like"/>
</dbReference>
<dbReference type="InterPro" id="IPR036249">
    <property type="entry name" value="Thioredoxin-like_sf"/>
</dbReference>
<sequence>MITLYAIPMSSYCAKTRILLRHKGLDYREVPPPGGYGSEEYRRIVPSGNLPTLVHDGLTIADSEAIAEYLEDRFPEPPALPRDPADRARVRERSRFNDTRLDPEVRKLFPHVRPSRRDTTGLAEAASQVQTRLGQLGRMLETTPDAGAALTIADCGLPITLFWIETVAAPLGLGIDWPATVTAYRARCAALPAVAAEFATYRPLAEDWAALASADKA</sequence>
<proteinExistence type="predicted"/>
<dbReference type="SUPFAM" id="SSF47616">
    <property type="entry name" value="GST C-terminal domain-like"/>
    <property type="match status" value="1"/>
</dbReference>
<reference evidence="4" key="1">
    <citation type="submission" date="2023-07" db="EMBL/GenBank/DDBJ databases">
        <title>Defluviimonas sediminis sp. nov., isolated from mangrove sediment.</title>
        <authorList>
            <person name="Liu L."/>
            <person name="Li J."/>
            <person name="Huang Y."/>
            <person name="Pan J."/>
            <person name="Li M."/>
        </authorList>
    </citation>
    <scope>NUCLEOTIDE SEQUENCE [LARGE SCALE GENOMIC DNA]</scope>
    <source>
        <strain evidence="4">FT324</strain>
    </source>
</reference>
<dbReference type="PANTHER" id="PTHR42673:SF4">
    <property type="entry name" value="MALEYLACETOACETATE ISOMERASE"/>
    <property type="match status" value="1"/>
</dbReference>
<evidence type="ECO:0000313" key="3">
    <source>
        <dbReference type="EMBL" id="MCT8328244.1"/>
    </source>
</evidence>
<accession>A0ABT2NJZ1</accession>
<evidence type="ECO:0000259" key="1">
    <source>
        <dbReference type="PROSITE" id="PS50404"/>
    </source>
</evidence>
<keyword evidence="4" id="KW-1185">Reference proteome</keyword>
<feature type="domain" description="GST C-terminal" evidence="2">
    <location>
        <begin position="83"/>
        <end position="207"/>
    </location>
</feature>
<dbReference type="RefSeq" id="WP_261493683.1">
    <property type="nucleotide sequence ID" value="NZ_JAOCQF010000001.1"/>
</dbReference>
<dbReference type="InterPro" id="IPR040079">
    <property type="entry name" value="Glutathione_S-Trfase"/>
</dbReference>
<protein>
    <submittedName>
        <fullName evidence="3">Glutathione S-transferase family protein</fullName>
    </submittedName>
</protein>
<feature type="domain" description="GST N-terminal" evidence="1">
    <location>
        <begin position="1"/>
        <end position="78"/>
    </location>
</feature>
<dbReference type="EMBL" id="JAOCQF010000001">
    <property type="protein sequence ID" value="MCT8328244.1"/>
    <property type="molecule type" value="Genomic_DNA"/>
</dbReference>
<name>A0ABT2NJZ1_9RHOB</name>
<dbReference type="InterPro" id="IPR036282">
    <property type="entry name" value="Glutathione-S-Trfase_C_sf"/>
</dbReference>
<organism evidence="3 4">
    <name type="scientific">Albidovulum sediminis</name>
    <dbReference type="NCBI Taxonomy" id="3066345"/>
    <lineage>
        <taxon>Bacteria</taxon>
        <taxon>Pseudomonadati</taxon>
        <taxon>Pseudomonadota</taxon>
        <taxon>Alphaproteobacteria</taxon>
        <taxon>Rhodobacterales</taxon>
        <taxon>Paracoccaceae</taxon>
        <taxon>Albidovulum</taxon>
    </lineage>
</organism>
<evidence type="ECO:0000313" key="4">
    <source>
        <dbReference type="Proteomes" id="UP001205601"/>
    </source>
</evidence>
<dbReference type="Pfam" id="PF13417">
    <property type="entry name" value="GST_N_3"/>
    <property type="match status" value="1"/>
</dbReference>
<dbReference type="SFLD" id="SFLDG00358">
    <property type="entry name" value="Main_(cytGST)"/>
    <property type="match status" value="1"/>
</dbReference>
<dbReference type="Proteomes" id="UP001205601">
    <property type="component" value="Unassembled WGS sequence"/>
</dbReference>
<dbReference type="PROSITE" id="PS50404">
    <property type="entry name" value="GST_NTER"/>
    <property type="match status" value="1"/>
</dbReference>
<dbReference type="SUPFAM" id="SSF52833">
    <property type="entry name" value="Thioredoxin-like"/>
    <property type="match status" value="1"/>
</dbReference>
<gene>
    <name evidence="3" type="ORF">N5I32_01825</name>
</gene>
<evidence type="ECO:0000259" key="2">
    <source>
        <dbReference type="PROSITE" id="PS50405"/>
    </source>
</evidence>
<dbReference type="InterPro" id="IPR004045">
    <property type="entry name" value="Glutathione_S-Trfase_N"/>
</dbReference>
<dbReference type="SFLD" id="SFLDS00019">
    <property type="entry name" value="Glutathione_Transferase_(cytos"/>
    <property type="match status" value="1"/>
</dbReference>
<dbReference type="PROSITE" id="PS50405">
    <property type="entry name" value="GST_CTER"/>
    <property type="match status" value="1"/>
</dbReference>
<dbReference type="CDD" id="cd00570">
    <property type="entry name" value="GST_N_family"/>
    <property type="match status" value="1"/>
</dbReference>
<dbReference type="Gene3D" id="1.20.1050.10">
    <property type="match status" value="1"/>
</dbReference>
<dbReference type="Gene3D" id="3.40.30.10">
    <property type="entry name" value="Glutaredoxin"/>
    <property type="match status" value="1"/>
</dbReference>
<dbReference type="PANTHER" id="PTHR42673">
    <property type="entry name" value="MALEYLACETOACETATE ISOMERASE"/>
    <property type="match status" value="1"/>
</dbReference>